<dbReference type="HOGENOM" id="CLU_057011_3_2_1"/>
<dbReference type="InterPro" id="IPR055066">
    <property type="entry name" value="AASDHPPT_N"/>
</dbReference>
<dbReference type="KEGG" id="smo:SELMODRAFT_105813"/>
<dbReference type="AlphaFoldDB" id="D8S0V8"/>
<dbReference type="GO" id="GO:0000287">
    <property type="term" value="F:magnesium ion binding"/>
    <property type="evidence" value="ECO:0007669"/>
    <property type="project" value="InterPro"/>
</dbReference>
<protein>
    <recommendedName>
        <fullName evidence="1">holo-[acyl-carrier-protein] synthase</fullName>
        <ecNumber evidence="1">2.7.8.7</ecNumber>
    </recommendedName>
</protein>
<dbReference type="GO" id="GO:0019878">
    <property type="term" value="P:lysine biosynthetic process via aminoadipic acid"/>
    <property type="evidence" value="ECO:0000318"/>
    <property type="project" value="GO_Central"/>
</dbReference>
<evidence type="ECO:0000259" key="3">
    <source>
        <dbReference type="Pfam" id="PF01648"/>
    </source>
</evidence>
<reference evidence="5 6" key="1">
    <citation type="journal article" date="2011" name="Science">
        <title>The Selaginella genome identifies genetic changes associated with the evolution of vascular plants.</title>
        <authorList>
            <person name="Banks J.A."/>
            <person name="Nishiyama T."/>
            <person name="Hasebe M."/>
            <person name="Bowman J.L."/>
            <person name="Gribskov M."/>
            <person name="dePamphilis C."/>
            <person name="Albert V.A."/>
            <person name="Aono N."/>
            <person name="Aoyama T."/>
            <person name="Ambrose B.A."/>
            <person name="Ashton N.W."/>
            <person name="Axtell M.J."/>
            <person name="Barker E."/>
            <person name="Barker M.S."/>
            <person name="Bennetzen J.L."/>
            <person name="Bonawitz N.D."/>
            <person name="Chapple C."/>
            <person name="Cheng C."/>
            <person name="Correa L.G."/>
            <person name="Dacre M."/>
            <person name="DeBarry J."/>
            <person name="Dreyer I."/>
            <person name="Elias M."/>
            <person name="Engstrom E.M."/>
            <person name="Estelle M."/>
            <person name="Feng L."/>
            <person name="Finet C."/>
            <person name="Floyd S.K."/>
            <person name="Frommer W.B."/>
            <person name="Fujita T."/>
            <person name="Gramzow L."/>
            <person name="Gutensohn M."/>
            <person name="Harholt J."/>
            <person name="Hattori M."/>
            <person name="Heyl A."/>
            <person name="Hirai T."/>
            <person name="Hiwatashi Y."/>
            <person name="Ishikawa M."/>
            <person name="Iwata M."/>
            <person name="Karol K.G."/>
            <person name="Koehler B."/>
            <person name="Kolukisaoglu U."/>
            <person name="Kubo M."/>
            <person name="Kurata T."/>
            <person name="Lalonde S."/>
            <person name="Li K."/>
            <person name="Li Y."/>
            <person name="Litt A."/>
            <person name="Lyons E."/>
            <person name="Manning G."/>
            <person name="Maruyama T."/>
            <person name="Michael T.P."/>
            <person name="Mikami K."/>
            <person name="Miyazaki S."/>
            <person name="Morinaga S."/>
            <person name="Murata T."/>
            <person name="Mueller-Roeber B."/>
            <person name="Nelson D.R."/>
            <person name="Obara M."/>
            <person name="Oguri Y."/>
            <person name="Olmstead R.G."/>
            <person name="Onodera N."/>
            <person name="Petersen B.L."/>
            <person name="Pils B."/>
            <person name="Prigge M."/>
            <person name="Rensing S.A."/>
            <person name="Riano-Pachon D.M."/>
            <person name="Roberts A.W."/>
            <person name="Sato Y."/>
            <person name="Scheller H.V."/>
            <person name="Schulz B."/>
            <person name="Schulz C."/>
            <person name="Shakirov E.V."/>
            <person name="Shibagaki N."/>
            <person name="Shinohara N."/>
            <person name="Shippen D.E."/>
            <person name="Soerensen I."/>
            <person name="Sotooka R."/>
            <person name="Sugimoto N."/>
            <person name="Sugita M."/>
            <person name="Sumikawa N."/>
            <person name="Tanurdzic M."/>
            <person name="Theissen G."/>
            <person name="Ulvskov P."/>
            <person name="Wakazuki S."/>
            <person name="Weng J.K."/>
            <person name="Willats W.W."/>
            <person name="Wipf D."/>
            <person name="Wolf P.G."/>
            <person name="Yang L."/>
            <person name="Zimmer A.D."/>
            <person name="Zhu Q."/>
            <person name="Mitros T."/>
            <person name="Hellsten U."/>
            <person name="Loque D."/>
            <person name="Otillar R."/>
            <person name="Salamov A."/>
            <person name="Schmutz J."/>
            <person name="Shapiro H."/>
            <person name="Lindquist E."/>
            <person name="Lucas S."/>
            <person name="Rokhsar D."/>
            <person name="Grigoriev I.V."/>
        </authorList>
    </citation>
    <scope>NUCLEOTIDE SEQUENCE [LARGE SCALE GENOMIC DNA]</scope>
</reference>
<dbReference type="OMA" id="RCYRFAF"/>
<feature type="domain" description="4'-phosphopantetheinyl transferase N-terminal" evidence="4">
    <location>
        <begin position="58"/>
        <end position="133"/>
    </location>
</feature>
<dbReference type="InParanoid" id="D8S0V8"/>
<keyword evidence="2" id="KW-0808">Transferase</keyword>
<dbReference type="FunFam" id="3.90.470.20:FF:000003">
    <property type="entry name" value="L-aminoadipate-semialdehyde dehydrogenase-phosphopantetheinyl transferase"/>
    <property type="match status" value="1"/>
</dbReference>
<dbReference type="Gramene" id="EFJ22001">
    <property type="protein sequence ID" value="EFJ22001"/>
    <property type="gene ID" value="SELMODRAFT_105813"/>
</dbReference>
<dbReference type="GO" id="GO:0008897">
    <property type="term" value="F:holo-[acyl-carrier-protein] synthase activity"/>
    <property type="evidence" value="ECO:0000318"/>
    <property type="project" value="GO_Central"/>
</dbReference>
<feature type="domain" description="4'-phosphopantetheinyl transferase" evidence="3">
    <location>
        <begin position="137"/>
        <end position="250"/>
    </location>
</feature>
<dbReference type="PANTHER" id="PTHR12215">
    <property type="entry name" value="PHOSPHOPANTETHEINE TRANSFERASE"/>
    <property type="match status" value="1"/>
</dbReference>
<dbReference type="Pfam" id="PF22624">
    <property type="entry name" value="AASDHPPT_N"/>
    <property type="match status" value="1"/>
</dbReference>
<dbReference type="GO" id="GO:0005829">
    <property type="term" value="C:cytosol"/>
    <property type="evidence" value="ECO:0000318"/>
    <property type="project" value="GO_Central"/>
</dbReference>
<dbReference type="Proteomes" id="UP000001514">
    <property type="component" value="Unassembled WGS sequence"/>
</dbReference>
<dbReference type="Pfam" id="PF01648">
    <property type="entry name" value="ACPS"/>
    <property type="match status" value="1"/>
</dbReference>
<organism evidence="6">
    <name type="scientific">Selaginella moellendorffii</name>
    <name type="common">Spikemoss</name>
    <dbReference type="NCBI Taxonomy" id="88036"/>
    <lineage>
        <taxon>Eukaryota</taxon>
        <taxon>Viridiplantae</taxon>
        <taxon>Streptophyta</taxon>
        <taxon>Embryophyta</taxon>
        <taxon>Tracheophyta</taxon>
        <taxon>Lycopodiopsida</taxon>
        <taxon>Selaginellales</taxon>
        <taxon>Selaginellaceae</taxon>
        <taxon>Selaginella</taxon>
    </lineage>
</organism>
<accession>D8S0V8</accession>
<name>D8S0V8_SELML</name>
<evidence type="ECO:0000313" key="6">
    <source>
        <dbReference type="Proteomes" id="UP000001514"/>
    </source>
</evidence>
<dbReference type="EC" id="2.7.8.7" evidence="1"/>
<dbReference type="InterPro" id="IPR008278">
    <property type="entry name" value="4-PPantetheinyl_Trfase_dom"/>
</dbReference>
<dbReference type="SUPFAM" id="SSF56214">
    <property type="entry name" value="4'-phosphopantetheinyl transferase"/>
    <property type="match status" value="2"/>
</dbReference>
<gene>
    <name evidence="5" type="ORF">SELMODRAFT_105813</name>
</gene>
<evidence type="ECO:0000259" key="4">
    <source>
        <dbReference type="Pfam" id="PF22624"/>
    </source>
</evidence>
<dbReference type="EMBL" id="GL377597">
    <property type="protein sequence ID" value="EFJ22001.1"/>
    <property type="molecule type" value="Genomic_DNA"/>
</dbReference>
<dbReference type="Gene3D" id="3.90.470.20">
    <property type="entry name" value="4'-phosphopantetheinyl transferase domain"/>
    <property type="match status" value="1"/>
</dbReference>
<dbReference type="InterPro" id="IPR050559">
    <property type="entry name" value="P-Pant_transferase_sf"/>
</dbReference>
<keyword evidence="6" id="KW-1185">Reference proteome</keyword>
<dbReference type="PANTHER" id="PTHR12215:SF10">
    <property type="entry name" value="L-AMINOADIPATE-SEMIALDEHYDE DEHYDROGENASE-PHOSPHOPANTETHEINYL TRANSFERASE"/>
    <property type="match status" value="1"/>
</dbReference>
<proteinExistence type="predicted"/>
<evidence type="ECO:0000256" key="2">
    <source>
        <dbReference type="ARBA" id="ARBA00022679"/>
    </source>
</evidence>
<sequence length="256" mass="29547">MEEEGGSRRWAVNAAEWKPSSAEFDLFLSALPLCDWEAVLRYGAGSPAVKISWIAVDLDRFVRIEDRKMGILSRLLQRKLVNSVLGIPYKEIIIHRTPQGKPFLANDRRRLSLPEFNFNVSHHGDYVAIASEPHHFVGVDVMSHDPRIKEQPLAYVENFRSCFTALEWGNIMSSKPDHKKILHQFYRHWCLKEAYVKAIGIGLGFNLQRLEFFFLDGEIWGQVASVRIDGKHREDWSFSLHQLDNEHCVSFSDLLV</sequence>
<dbReference type="InterPro" id="IPR037143">
    <property type="entry name" value="4-PPantetheinyl_Trfase_dom_sf"/>
</dbReference>
<dbReference type="eggNOG" id="KOG0945">
    <property type="taxonomic scope" value="Eukaryota"/>
</dbReference>
<dbReference type="STRING" id="88036.D8S0V8"/>
<evidence type="ECO:0000313" key="5">
    <source>
        <dbReference type="EMBL" id="EFJ22001.1"/>
    </source>
</evidence>
<evidence type="ECO:0000256" key="1">
    <source>
        <dbReference type="ARBA" id="ARBA00013172"/>
    </source>
</evidence>